<dbReference type="RefSeq" id="WP_006574968.1">
    <property type="nucleotide sequence ID" value="NZ_AAXG02000049.1"/>
</dbReference>
<sequence length="115" mass="12710">MDIARAKELLSALADGVDPFTGELFPREHICNHPDIIRAFHQVLGPGQETKKDPGTPNAGKPWPQAEQDKLVDEFRSGMKISAIAKEHGRSRGSIEAKLAHLGLIEGSYFNRKPR</sequence>
<reference evidence="2 3" key="2">
    <citation type="submission" date="2007-06" db="EMBL/GenBank/DDBJ databases">
        <title>Draft genome sequence of Pseudoflavonifractor capillosus ATCC 29799.</title>
        <authorList>
            <person name="Sudarsanam P."/>
            <person name="Ley R."/>
            <person name="Guruge J."/>
            <person name="Turnbaugh P.J."/>
            <person name="Mahowald M."/>
            <person name="Liep D."/>
            <person name="Gordon J."/>
        </authorList>
    </citation>
    <scope>NUCLEOTIDE SEQUENCE [LARGE SCALE GENOMIC DNA]</scope>
    <source>
        <strain evidence="2 3">ATCC 29799</strain>
    </source>
</reference>
<accession>A6P1Y3</accession>
<protein>
    <submittedName>
        <fullName evidence="2">Uncharacterized protein</fullName>
    </submittedName>
</protein>
<dbReference type="AlphaFoldDB" id="A6P1Y3"/>
<dbReference type="OrthoDB" id="6637817at2"/>
<name>A6P1Y3_9FIRM</name>
<dbReference type="STRING" id="411467.BACCAP_04513"/>
<organism evidence="2 3">
    <name type="scientific">Pseudoflavonifractor capillosus ATCC 29799</name>
    <dbReference type="NCBI Taxonomy" id="411467"/>
    <lineage>
        <taxon>Bacteria</taxon>
        <taxon>Bacillati</taxon>
        <taxon>Bacillota</taxon>
        <taxon>Clostridia</taxon>
        <taxon>Eubacteriales</taxon>
        <taxon>Oscillospiraceae</taxon>
        <taxon>Pseudoflavonifractor</taxon>
    </lineage>
</organism>
<comment type="caution">
    <text evidence="2">The sequence shown here is derived from an EMBL/GenBank/DDBJ whole genome shotgun (WGS) entry which is preliminary data.</text>
</comment>
<evidence type="ECO:0000256" key="1">
    <source>
        <dbReference type="SAM" id="MobiDB-lite"/>
    </source>
</evidence>
<dbReference type="Proteomes" id="UP000003639">
    <property type="component" value="Unassembled WGS sequence"/>
</dbReference>
<dbReference type="eggNOG" id="ENOG5030AF8">
    <property type="taxonomic scope" value="Bacteria"/>
</dbReference>
<reference evidence="2 3" key="1">
    <citation type="submission" date="2007-04" db="EMBL/GenBank/DDBJ databases">
        <authorList>
            <person name="Fulton L."/>
            <person name="Clifton S."/>
            <person name="Fulton B."/>
            <person name="Xu J."/>
            <person name="Minx P."/>
            <person name="Pepin K.H."/>
            <person name="Johnson M."/>
            <person name="Thiruvilangam P."/>
            <person name="Bhonagiri V."/>
            <person name="Nash W.E."/>
            <person name="Mardis E.R."/>
            <person name="Wilson R.K."/>
        </authorList>
    </citation>
    <scope>NUCLEOTIDE SEQUENCE [LARGE SCALE GENOMIC DNA]</scope>
    <source>
        <strain evidence="2 3">ATCC 29799</strain>
    </source>
</reference>
<feature type="region of interest" description="Disordered" evidence="1">
    <location>
        <begin position="46"/>
        <end position="65"/>
    </location>
</feature>
<keyword evidence="3" id="KW-1185">Reference proteome</keyword>
<dbReference type="EMBL" id="AAXG02000049">
    <property type="protein sequence ID" value="EDM97654.1"/>
    <property type="molecule type" value="Genomic_DNA"/>
</dbReference>
<proteinExistence type="predicted"/>
<evidence type="ECO:0000313" key="2">
    <source>
        <dbReference type="EMBL" id="EDM97654.1"/>
    </source>
</evidence>
<gene>
    <name evidence="2" type="ORF">BACCAP_04513</name>
</gene>
<evidence type="ECO:0000313" key="3">
    <source>
        <dbReference type="Proteomes" id="UP000003639"/>
    </source>
</evidence>